<evidence type="ECO:0000313" key="6">
    <source>
        <dbReference type="Proteomes" id="UP001054857"/>
    </source>
</evidence>
<dbReference type="GO" id="GO:0006623">
    <property type="term" value="P:protein targeting to vacuole"/>
    <property type="evidence" value="ECO:0007669"/>
    <property type="project" value="TreeGrafter"/>
</dbReference>
<evidence type="ECO:0000313" key="5">
    <source>
        <dbReference type="EMBL" id="GFR52304.1"/>
    </source>
</evidence>
<feature type="non-terminal residue" evidence="5">
    <location>
        <position position="702"/>
    </location>
</feature>
<evidence type="ECO:0000256" key="3">
    <source>
        <dbReference type="SAM" id="MobiDB-lite"/>
    </source>
</evidence>
<dbReference type="PANTHER" id="PTHR16166">
    <property type="entry name" value="VACUOLAR PROTEIN SORTING-ASSOCIATED PROTEIN VPS13"/>
    <property type="match status" value="1"/>
</dbReference>
<dbReference type="EMBL" id="BMAR01000061">
    <property type="protein sequence ID" value="GFR52304.1"/>
    <property type="molecule type" value="Genomic_DNA"/>
</dbReference>
<dbReference type="PANTHER" id="PTHR16166:SF93">
    <property type="entry name" value="INTERMEMBRANE LIPID TRANSFER PROTEIN VPS13"/>
    <property type="match status" value="1"/>
</dbReference>
<sequence length="702" mass="72272">MFEGQVAYYLNRYLGRYLQGIDADSLRISVWRGDVELRNLALKPEALQDLELPVTVKAGLLGRLTLKVPWKALGREPVVVEFDRLYILVAPKEQQQTSQQQQASQQPEGAGSEGACGELDVSCYEAEVAAAELAERRQRVLAAETGWLQDLQTKLGQKLSAEGEDADAEAAAAAAAPKKGGGGGGGGGLFNLQALMHTILGNLQLRLSNVHVRYEDAASLPGQTLAAGVTLAAVAAHTVDEAGREAFVTDNVLHVLRKAVALQELGVYFDVGRPLLQPPATKSGAGAGGDWLGLPIYEWDALMLPSRHTPTSTSSDAATASAVQPVYEHHFLISPISGDMAYVRRSSKALATAAVAAAAAATAATTPGDGATSASATSSSSSSQQHQQFLLPARQQARICLRSVSLAITRPQYIGVRALLETLDAYTANAPYRAMRPKCRPAEGDAARIWWRYAFRAVRKQLTRGSSRCSWGQLRTACLLRKQYVPAYVRYLTTGSSSVTGAVGGATGGGGTAGTAGGGGGVTGGGTAGSVVRLGGDEGIAALDAQLPEGTILLFRRMAHAKLQSQRSAQAASSTSPATSSPTPTTTTTPTPSAAPPPQPLPPPASSPGGGGGAGGWWAWFRGSGGSSSGRMTAAAAAAATSTPALTTVGSGGGTGAAGGVGLAGLVGSGGSSGGESGSLSAEEWERLQELLQQQEYADDEE</sequence>
<gene>
    <name evidence="5" type="ORF">Agub_g14841</name>
</gene>
<proteinExistence type="inferred from homology"/>
<dbReference type="AlphaFoldDB" id="A0AAD3E295"/>
<feature type="region of interest" description="Disordered" evidence="3">
    <location>
        <begin position="565"/>
        <end position="622"/>
    </location>
</feature>
<dbReference type="Proteomes" id="UP001054857">
    <property type="component" value="Unassembled WGS sequence"/>
</dbReference>
<keyword evidence="6" id="KW-1185">Reference proteome</keyword>
<dbReference type="GO" id="GO:0045053">
    <property type="term" value="P:protein retention in Golgi apparatus"/>
    <property type="evidence" value="ECO:0007669"/>
    <property type="project" value="TreeGrafter"/>
</dbReference>
<evidence type="ECO:0000256" key="1">
    <source>
        <dbReference type="ARBA" id="ARBA00006545"/>
    </source>
</evidence>
<feature type="compositionally biased region" description="Gly residues" evidence="3">
    <location>
        <begin position="654"/>
        <end position="677"/>
    </location>
</feature>
<feature type="compositionally biased region" description="Pro residues" evidence="3">
    <location>
        <begin position="593"/>
        <end position="606"/>
    </location>
</feature>
<dbReference type="InterPro" id="IPR026854">
    <property type="entry name" value="VPS13_N"/>
</dbReference>
<organism evidence="5 6">
    <name type="scientific">Astrephomene gubernaculifera</name>
    <dbReference type="NCBI Taxonomy" id="47775"/>
    <lineage>
        <taxon>Eukaryota</taxon>
        <taxon>Viridiplantae</taxon>
        <taxon>Chlorophyta</taxon>
        <taxon>core chlorophytes</taxon>
        <taxon>Chlorophyceae</taxon>
        <taxon>CS clade</taxon>
        <taxon>Chlamydomonadales</taxon>
        <taxon>Astrephomenaceae</taxon>
        <taxon>Astrephomene</taxon>
    </lineage>
</organism>
<keyword evidence="2" id="KW-0813">Transport</keyword>
<comment type="similarity">
    <text evidence="1">Belongs to the VPS13 family.</text>
</comment>
<evidence type="ECO:0000259" key="4">
    <source>
        <dbReference type="Pfam" id="PF12624"/>
    </source>
</evidence>
<accession>A0AAD3E295</accession>
<name>A0AAD3E295_9CHLO</name>
<dbReference type="InterPro" id="IPR026847">
    <property type="entry name" value="VPS13"/>
</dbReference>
<feature type="compositionally biased region" description="Low complexity" evidence="3">
    <location>
        <begin position="568"/>
        <end position="592"/>
    </location>
</feature>
<comment type="caution">
    <text evidence="5">The sequence shown here is derived from an EMBL/GenBank/DDBJ whole genome shotgun (WGS) entry which is preliminary data.</text>
</comment>
<dbReference type="Pfam" id="PF12624">
    <property type="entry name" value="VPS13_N"/>
    <property type="match status" value="1"/>
</dbReference>
<reference evidence="5 6" key="1">
    <citation type="journal article" date="2021" name="Sci. Rep.">
        <title>Genome sequencing of the multicellular alga Astrephomene provides insights into convergent evolution of germ-soma differentiation.</title>
        <authorList>
            <person name="Yamashita S."/>
            <person name="Yamamoto K."/>
            <person name="Matsuzaki R."/>
            <person name="Suzuki S."/>
            <person name="Yamaguchi H."/>
            <person name="Hirooka S."/>
            <person name="Minakuchi Y."/>
            <person name="Miyagishima S."/>
            <person name="Kawachi M."/>
            <person name="Toyoda A."/>
            <person name="Nozaki H."/>
        </authorList>
    </citation>
    <scope>NUCLEOTIDE SEQUENCE [LARGE SCALE GENOMIC DNA]</scope>
    <source>
        <strain evidence="5 6">NIES-4017</strain>
    </source>
</reference>
<protein>
    <recommendedName>
        <fullName evidence="4">Chorein N-terminal domain-containing protein</fullName>
    </recommendedName>
</protein>
<feature type="domain" description="Chorein N-terminal" evidence="4">
    <location>
        <begin position="1"/>
        <end position="272"/>
    </location>
</feature>
<feature type="region of interest" description="Disordered" evidence="3">
    <location>
        <begin position="654"/>
        <end position="684"/>
    </location>
</feature>
<evidence type="ECO:0000256" key="2">
    <source>
        <dbReference type="ARBA" id="ARBA00022448"/>
    </source>
</evidence>